<proteinExistence type="predicted"/>
<keyword evidence="2" id="KW-1185">Reference proteome</keyword>
<name>A0ABR2ZPM1_9AGAR</name>
<gene>
    <name evidence="1" type="ORF">AAF712_009472</name>
</gene>
<accession>A0ABR2ZPM1</accession>
<protein>
    <submittedName>
        <fullName evidence="1">Uncharacterized protein</fullName>
    </submittedName>
</protein>
<sequence length="161" mass="19006">MEPLDLYQQSTQQNVSFTSVNRKQRIPTMVPHPQSLYYTEDKETSHFQEFNWIHPAHPFMALVPQVNIFRGDLFGVLDYKMGWFPIFRNDRQRWQMAMIPMQKWDMLEVDLMSVVRRLIEAADPGNIELSDDFLFWTYPATYGYSSSCKTAELLEKALDKA</sequence>
<evidence type="ECO:0000313" key="2">
    <source>
        <dbReference type="Proteomes" id="UP001437256"/>
    </source>
</evidence>
<organism evidence="1 2">
    <name type="scientific">Marasmius tenuissimus</name>
    <dbReference type="NCBI Taxonomy" id="585030"/>
    <lineage>
        <taxon>Eukaryota</taxon>
        <taxon>Fungi</taxon>
        <taxon>Dikarya</taxon>
        <taxon>Basidiomycota</taxon>
        <taxon>Agaricomycotina</taxon>
        <taxon>Agaricomycetes</taxon>
        <taxon>Agaricomycetidae</taxon>
        <taxon>Agaricales</taxon>
        <taxon>Marasmiineae</taxon>
        <taxon>Marasmiaceae</taxon>
        <taxon>Marasmius</taxon>
    </lineage>
</organism>
<dbReference type="Proteomes" id="UP001437256">
    <property type="component" value="Unassembled WGS sequence"/>
</dbReference>
<reference evidence="1 2" key="1">
    <citation type="submission" date="2024-05" db="EMBL/GenBank/DDBJ databases">
        <title>A draft genome resource for the thread blight pathogen Marasmius tenuissimus strain MS-2.</title>
        <authorList>
            <person name="Yulfo-Soto G.E."/>
            <person name="Baruah I.K."/>
            <person name="Amoako-Attah I."/>
            <person name="Bukari Y."/>
            <person name="Meinhardt L.W."/>
            <person name="Bailey B.A."/>
            <person name="Cohen S.P."/>
        </authorList>
    </citation>
    <scope>NUCLEOTIDE SEQUENCE [LARGE SCALE GENOMIC DNA]</scope>
    <source>
        <strain evidence="1 2">MS-2</strain>
    </source>
</reference>
<comment type="caution">
    <text evidence="1">The sequence shown here is derived from an EMBL/GenBank/DDBJ whole genome shotgun (WGS) entry which is preliminary data.</text>
</comment>
<evidence type="ECO:0000313" key="1">
    <source>
        <dbReference type="EMBL" id="KAL0063615.1"/>
    </source>
</evidence>
<dbReference type="EMBL" id="JBBXMP010000077">
    <property type="protein sequence ID" value="KAL0063615.1"/>
    <property type="molecule type" value="Genomic_DNA"/>
</dbReference>